<dbReference type="InterPro" id="IPR024943">
    <property type="entry name" value="Enhancer_polycomb"/>
</dbReference>
<dbReference type="InterPro" id="IPR019542">
    <property type="entry name" value="Enhancer_polycomb-like_N"/>
</dbReference>
<comment type="caution">
    <text evidence="9">The sequence shown here is derived from an EMBL/GenBank/DDBJ whole genome shotgun (WGS) entry which is preliminary data.</text>
</comment>
<dbReference type="GO" id="GO:0005634">
    <property type="term" value="C:nucleus"/>
    <property type="evidence" value="ECO:0007669"/>
    <property type="project" value="UniProtKB-SubCell"/>
</dbReference>
<dbReference type="InterPro" id="IPR002999">
    <property type="entry name" value="Tudor"/>
</dbReference>
<evidence type="ECO:0000259" key="8">
    <source>
        <dbReference type="SMART" id="SM00333"/>
    </source>
</evidence>
<organism evidence="9 10">
    <name type="scientific">Parasponia andersonii</name>
    <name type="common">Sponia andersonii</name>
    <dbReference type="NCBI Taxonomy" id="3476"/>
    <lineage>
        <taxon>Eukaryota</taxon>
        <taxon>Viridiplantae</taxon>
        <taxon>Streptophyta</taxon>
        <taxon>Embryophyta</taxon>
        <taxon>Tracheophyta</taxon>
        <taxon>Spermatophyta</taxon>
        <taxon>Magnoliopsida</taxon>
        <taxon>eudicotyledons</taxon>
        <taxon>Gunneridae</taxon>
        <taxon>Pentapetalae</taxon>
        <taxon>rosids</taxon>
        <taxon>fabids</taxon>
        <taxon>Rosales</taxon>
        <taxon>Cannabaceae</taxon>
        <taxon>Parasponia</taxon>
    </lineage>
</organism>
<evidence type="ECO:0000313" key="10">
    <source>
        <dbReference type="Proteomes" id="UP000237105"/>
    </source>
</evidence>
<dbReference type="GO" id="GO:0035267">
    <property type="term" value="C:NuA4 histone acetyltransferase complex"/>
    <property type="evidence" value="ECO:0007669"/>
    <property type="project" value="InterPro"/>
</dbReference>
<feature type="compositionally biased region" description="Basic residues" evidence="7">
    <location>
        <begin position="220"/>
        <end position="229"/>
    </location>
</feature>
<protein>
    <recommendedName>
        <fullName evidence="6">Enhancer of polycomb-like protein</fullName>
    </recommendedName>
</protein>
<dbReference type="Gene3D" id="2.30.30.140">
    <property type="match status" value="1"/>
</dbReference>
<feature type="compositionally biased region" description="Low complexity" evidence="7">
    <location>
        <begin position="311"/>
        <end position="322"/>
    </location>
</feature>
<feature type="region of interest" description="Disordered" evidence="7">
    <location>
        <begin position="217"/>
        <end position="263"/>
    </location>
</feature>
<evidence type="ECO:0000256" key="2">
    <source>
        <dbReference type="ARBA" id="ARBA00008035"/>
    </source>
</evidence>
<evidence type="ECO:0000256" key="5">
    <source>
        <dbReference type="ARBA" id="ARBA00023242"/>
    </source>
</evidence>
<feature type="region of interest" description="Disordered" evidence="7">
    <location>
        <begin position="1050"/>
        <end position="1082"/>
    </location>
</feature>
<evidence type="ECO:0000256" key="6">
    <source>
        <dbReference type="RuleBase" id="RU361124"/>
    </source>
</evidence>
<feature type="region of interest" description="Disordered" evidence="7">
    <location>
        <begin position="1"/>
        <end position="96"/>
    </location>
</feature>
<keyword evidence="3 6" id="KW-0805">Transcription regulation</keyword>
<sequence length="1676" mass="190982">MESRIETSHGTEVPRKSRSLDLKSLYKPRVKKENENKKLKRKATADDHDESRDKKKKKKSVIEVSLSSLKNISSSSKKSSDRVFHSGLNSGLPDSKDLKLERNQKLNGSIGFNGISPLSLDDNVIQVPRRKRGFVGRKKLEGGQVLKQQGQSCIKVDLVDQKCNLSGDDSGSQVESWKVKRKKGFDDFKENRTSELNSARRAEVEDGLVNHLVVNNGHLSKSRKKRSKTKNLGEEGGMKEAEPLVDNSLTIRNNSQEDDEENLEENAAMMLSSRFDPNCTGFSSNNKATASPSVDGFSFLLSSGRDFVSGRSKSLSGSESPSNDTAGRVLRPRKQHKEKGHSRKRRHFYEVFFGDLDAYWVLNRRIKVFWPLDKSWYYGLVKDYDKERRLHHVKYDDRDEEWINLQNERFKLLLLPSEVPGKAERRKSTSLDRSSDQRRRSLKPKKDKEKREFPTQDDSCIGSTYLDSEPIISWLARSTHRVKSPFHAVKKQKTSDLSRKLVPPPLLSKDAVNLRGSSENVSVKRDKRKMSRSSDLIDRHTDDAMKEDSASESITCCKDSKMPIVYVRRRFHKTGLELSGRFEDNHLCRSALVPVTSLAPFTDEIGDFEKRVVFCGSLDQGRPLWSVDDAGMLKLMLPEIEPWKFKFDIDFPVVSFLYDSLGLENFWLFHAAMLLHYGTVMITWPQVHLEMLFVDNIVGLRFLLFEGCLKQVLTFVFLVLTTFHQPTEHEKFVELQLPVTSIRFKLTCLQRLKKQLVFAFYNFSELENSKWIYLDWKLKRHCSLTKQLPLSKCTYDNIQMLQNRTNHSSLTSLRVQPSLTKVNRKRSRQGISFMSISRDSAFMDISRSSHSDEIYKKLPPLALSFTAAPTFFLGLHLKLLMEQCLAHFSFREHDSVEHLENSGSMTMDDCPSMEECSNKGSEFILEDNLKTLSGEVASDGCFFSARQEPSTGPSVCSNGDRIESSQPYLNGDANVTGTAATVALQAWQGQHLESDQCALSSRTSVDKDKSETGSQSLLNGLSVEIPAFSQLEKSPVGDLLGTQQSTELSWNTNGGIFPSPNPTAPRSTGHRNKHSTSFGYPSHSWSDGKADLVYNGFGNGPRKPRTQVSYSLPFGGYDFSPKQKSIQKGLPPKRIRKANEKRSSDVSKGSQRNLELLSCDVNILVTAGDRGWRVCGALVVLEHFDHNEWKLAVKVSGVTKYSYKAHQFLQPGSTNRYTHAMMWKGGKDWILEFQDRSQWALFKEMHEECYNRNIRAASMKSIPIPGVRLNEEGDDSGTEIAFLRSSSKYIRQVEADVEMALNPSRVLYDMDTADEQWILNTQNSSEFDWVSSSGKISEEMFEKIMDMFEKVAYAQQRDQLTSDEIEELMAGVGPMDIIKVIYEHWRQKRKKNGMPLIRHLQPPLWERYQKQVREWELAMTKVNANPPNGFHEKVEPLEKPPMFAFCMKPRGLEVLNKGSKQRSHRKASVAGQSGATFVDQDGYHAFGRRLNGFSFGDEKFVFPGHGYDSLDDSPLPQTSSPRIFSPRDAGSMSVTNDGFDGNHIHRFHRRKSKKFGTIVSPNDPQMMALYDHRMVGNRNWLHQWNMGSSEWQNQPYFHPERSQRHIIEQFDGSDLDEFRLRDASRAAQHAIKMAKRKREKAQRMVYRADVAIHKAVAALMTAEAIEEYSENSDDDG</sequence>
<dbReference type="GO" id="GO:0006357">
    <property type="term" value="P:regulation of transcription by RNA polymerase II"/>
    <property type="evidence" value="ECO:0007669"/>
    <property type="project" value="InterPro"/>
</dbReference>
<dbReference type="CDD" id="cd20404">
    <property type="entry name" value="Tudor_Agenet_AtEML-like"/>
    <property type="match status" value="1"/>
</dbReference>
<keyword evidence="4 6" id="KW-0804">Transcription</keyword>
<reference evidence="10" key="1">
    <citation type="submission" date="2016-06" db="EMBL/GenBank/DDBJ databases">
        <title>Parallel loss of symbiosis genes in relatives of nitrogen-fixing non-legume Parasponia.</title>
        <authorList>
            <person name="Van Velzen R."/>
            <person name="Holmer R."/>
            <person name="Bu F."/>
            <person name="Rutten L."/>
            <person name="Van Zeijl A."/>
            <person name="Liu W."/>
            <person name="Santuari L."/>
            <person name="Cao Q."/>
            <person name="Sharma T."/>
            <person name="Shen D."/>
            <person name="Roswanjaya Y."/>
            <person name="Wardhani T."/>
            <person name="Kalhor M.S."/>
            <person name="Jansen J."/>
            <person name="Van den Hoogen J."/>
            <person name="Gungor B."/>
            <person name="Hartog M."/>
            <person name="Hontelez J."/>
            <person name="Verver J."/>
            <person name="Yang W.-C."/>
            <person name="Schijlen E."/>
            <person name="Repin R."/>
            <person name="Schilthuizen M."/>
            <person name="Schranz E."/>
            <person name="Heidstra R."/>
            <person name="Miyata K."/>
            <person name="Fedorova E."/>
            <person name="Kohlen W."/>
            <person name="Bisseling T."/>
            <person name="Smit S."/>
            <person name="Geurts R."/>
        </authorList>
    </citation>
    <scope>NUCLEOTIDE SEQUENCE [LARGE SCALE GENOMIC DNA]</scope>
    <source>
        <strain evidence="10">cv. WU1-14</strain>
    </source>
</reference>
<feature type="region of interest" description="Disordered" evidence="7">
    <location>
        <begin position="1120"/>
        <end position="1149"/>
    </location>
</feature>
<dbReference type="STRING" id="3476.A0A2P5BWD1"/>
<feature type="region of interest" description="Disordered" evidence="7">
    <location>
        <begin position="517"/>
        <end position="544"/>
    </location>
</feature>
<dbReference type="SMART" id="SM00333">
    <property type="entry name" value="TUDOR"/>
    <property type="match status" value="1"/>
</dbReference>
<dbReference type="PANTHER" id="PTHR14898">
    <property type="entry name" value="ENHANCER OF POLYCOMB"/>
    <property type="match status" value="1"/>
</dbReference>
<keyword evidence="5 6" id="KW-0539">Nucleus</keyword>
<feature type="region of interest" description="Disordered" evidence="7">
    <location>
        <begin position="421"/>
        <end position="457"/>
    </location>
</feature>
<dbReference type="Pfam" id="PF10513">
    <property type="entry name" value="EPL1"/>
    <property type="match status" value="1"/>
</dbReference>
<dbReference type="Proteomes" id="UP000237105">
    <property type="component" value="Unassembled WGS sequence"/>
</dbReference>
<accession>A0A2P5BWD1</accession>
<feature type="compositionally biased region" description="Basic and acidic residues" evidence="7">
    <location>
        <begin position="231"/>
        <end position="242"/>
    </location>
</feature>
<dbReference type="EMBL" id="JXTB01000211">
    <property type="protein sequence ID" value="PON53071.1"/>
    <property type="molecule type" value="Genomic_DNA"/>
</dbReference>
<feature type="compositionally biased region" description="Basic residues" evidence="7">
    <location>
        <begin position="330"/>
        <end position="342"/>
    </location>
</feature>
<comment type="similarity">
    <text evidence="2 6">Belongs to the enhancer of polycomb family.</text>
</comment>
<feature type="region of interest" description="Disordered" evidence="7">
    <location>
        <begin position="311"/>
        <end position="342"/>
    </location>
</feature>
<evidence type="ECO:0000313" key="9">
    <source>
        <dbReference type="EMBL" id="PON53071.1"/>
    </source>
</evidence>
<proteinExistence type="inferred from homology"/>
<feature type="domain" description="Tudor" evidence="8">
    <location>
        <begin position="358"/>
        <end position="416"/>
    </location>
</feature>
<feature type="compositionally biased region" description="Basic and acidic residues" evidence="7">
    <location>
        <begin position="1"/>
        <end position="21"/>
    </location>
</feature>
<evidence type="ECO:0000256" key="7">
    <source>
        <dbReference type="SAM" id="MobiDB-lite"/>
    </source>
</evidence>
<dbReference type="OrthoDB" id="435275at2759"/>
<feature type="compositionally biased region" description="Low complexity" evidence="7">
    <location>
        <begin position="62"/>
        <end position="77"/>
    </location>
</feature>
<feature type="compositionally biased region" description="Basic and acidic residues" evidence="7">
    <location>
        <begin position="421"/>
        <end position="454"/>
    </location>
</feature>
<feature type="compositionally biased region" description="Basic and acidic residues" evidence="7">
    <location>
        <begin position="535"/>
        <end position="544"/>
    </location>
</feature>
<comment type="subcellular location">
    <subcellularLocation>
        <location evidence="1 6">Nucleus</location>
    </subcellularLocation>
</comment>
<gene>
    <name evidence="9" type="ORF">PanWU01x14_204510</name>
</gene>
<evidence type="ECO:0000256" key="3">
    <source>
        <dbReference type="ARBA" id="ARBA00023015"/>
    </source>
</evidence>
<keyword evidence="10" id="KW-1185">Reference proteome</keyword>
<name>A0A2P5BWD1_PARAD</name>
<evidence type="ECO:0000256" key="4">
    <source>
        <dbReference type="ARBA" id="ARBA00023163"/>
    </source>
</evidence>
<evidence type="ECO:0000256" key="1">
    <source>
        <dbReference type="ARBA" id="ARBA00004123"/>
    </source>
</evidence>
<feature type="compositionally biased region" description="Basic and acidic residues" evidence="7">
    <location>
        <begin position="31"/>
        <end position="53"/>
    </location>
</feature>